<evidence type="ECO:0000259" key="4">
    <source>
        <dbReference type="Pfam" id="PF01420"/>
    </source>
</evidence>
<dbReference type="Pfam" id="PF01420">
    <property type="entry name" value="Methylase_S"/>
    <property type="match status" value="2"/>
</dbReference>
<dbReference type="CDD" id="cd17278">
    <property type="entry name" value="RMtype1_S_LdeBORF1052P-TRD2-CR2"/>
    <property type="match status" value="1"/>
</dbReference>
<dbReference type="GO" id="GO:0003677">
    <property type="term" value="F:DNA binding"/>
    <property type="evidence" value="ECO:0007669"/>
    <property type="project" value="UniProtKB-KW"/>
</dbReference>
<dbReference type="InterPro" id="IPR000055">
    <property type="entry name" value="Restrct_endonuc_typeI_TRD"/>
</dbReference>
<keyword evidence="6" id="KW-1185">Reference proteome</keyword>
<keyword evidence="3" id="KW-0238">DNA-binding</keyword>
<gene>
    <name evidence="5" type="ORF">RT761_01833</name>
</gene>
<evidence type="ECO:0000313" key="6">
    <source>
        <dbReference type="Proteomes" id="UP000594463"/>
    </source>
</evidence>
<dbReference type="REBASE" id="457848">
    <property type="entry name" value="S.Aba761ORF1832P"/>
</dbReference>
<evidence type="ECO:0000256" key="1">
    <source>
        <dbReference type="ARBA" id="ARBA00010923"/>
    </source>
</evidence>
<evidence type="ECO:0000313" key="5">
    <source>
        <dbReference type="EMBL" id="QPM68611.1"/>
    </source>
</evidence>
<protein>
    <recommendedName>
        <fullName evidence="4">Type I restriction modification DNA specificity domain-containing protein</fullName>
    </recommendedName>
</protein>
<feature type="domain" description="Type I restriction modification DNA specificity" evidence="4">
    <location>
        <begin position="3"/>
        <end position="188"/>
    </location>
</feature>
<dbReference type="AlphaFoldDB" id="A0A7T1F3Q5"/>
<accession>A0A7T1F3Q5</accession>
<keyword evidence="2" id="KW-0680">Restriction system</keyword>
<dbReference type="PANTHER" id="PTHR30408:SF13">
    <property type="entry name" value="TYPE I RESTRICTION ENZYME HINDI SPECIFICITY SUBUNIT"/>
    <property type="match status" value="1"/>
</dbReference>
<dbReference type="EMBL" id="CP065383">
    <property type="protein sequence ID" value="QPM68611.1"/>
    <property type="molecule type" value="Genomic_DNA"/>
</dbReference>
<dbReference type="Gene3D" id="3.90.220.20">
    <property type="entry name" value="DNA methylase specificity domains"/>
    <property type="match status" value="2"/>
</dbReference>
<dbReference type="GO" id="GO:0009307">
    <property type="term" value="P:DNA restriction-modification system"/>
    <property type="evidence" value="ECO:0007669"/>
    <property type="project" value="UniProtKB-KW"/>
</dbReference>
<dbReference type="PANTHER" id="PTHR30408">
    <property type="entry name" value="TYPE-1 RESTRICTION ENZYME ECOKI SPECIFICITY PROTEIN"/>
    <property type="match status" value="1"/>
</dbReference>
<evidence type="ECO:0000256" key="2">
    <source>
        <dbReference type="ARBA" id="ARBA00022747"/>
    </source>
</evidence>
<comment type="similarity">
    <text evidence="1">Belongs to the type-I restriction system S methylase family.</text>
</comment>
<dbReference type="SUPFAM" id="SSF116734">
    <property type="entry name" value="DNA methylase specificity domain"/>
    <property type="match status" value="2"/>
</dbReference>
<dbReference type="CDD" id="cd17243">
    <property type="entry name" value="RMtype1_S_AchA6I-TRD2-CR2_like"/>
    <property type="match status" value="1"/>
</dbReference>
<sequence>MGSEWQEVSLGDIFKVKHGFAFKGQFFTDTRTSTILVTPGNFAIGGGFQNPKPKYYKGEISEEYILKPGQVIVTMTDLSKEADTLGYAAIVPDDGNIWLHNQRIGLLEFKDSFPTDSVFINYLLRTNEYRSWIIGSASGTTVKHTSPSRIHAFKCKIPPINEQRAIAHILGSLDDKIELNRRMNKTLEAIARAIFKSWFIDFDPVIDNALQAGNPIPDSMAERAEMRRQILDQNQPSSSSFISQRAKNRKYSGGFDFSGLGEISIDEIYGLFPDSFQDSELGPIPKGWEVVPLSEFLNIIGGGTPKTKVKEYWGGNIPWFSVIDAPSETDVFVIDTEKHITQLGVERSSTKVLRKGTTIISARGTVGKCALLGRPMAMNQSCYGIQGKNGESDYFVYFVIKRQVSDLQRSGHGSVFNTIIRDTFRTIRIILPPTKLTILLEDTVHELMELMLSNLFENLTLASLRDILLPKLISGELRVPDAEKFVEEAGV</sequence>
<dbReference type="KEGG" id="alam:RT761_01833"/>
<dbReference type="InterPro" id="IPR044946">
    <property type="entry name" value="Restrct_endonuc_typeI_TRD_sf"/>
</dbReference>
<organism evidence="5 6">
    <name type="scientific">Atribacter laminatus</name>
    <dbReference type="NCBI Taxonomy" id="2847778"/>
    <lineage>
        <taxon>Bacteria</taxon>
        <taxon>Pseudomonadati</taxon>
        <taxon>Atribacterota</taxon>
        <taxon>Atribacteria</taxon>
        <taxon>Atribacterales</taxon>
        <taxon>Atribacteraceae</taxon>
        <taxon>Atribacter</taxon>
    </lineage>
</organism>
<dbReference type="InterPro" id="IPR052021">
    <property type="entry name" value="Type-I_RS_S_subunit"/>
</dbReference>
<proteinExistence type="inferred from homology"/>
<name>A0A7T1F3Q5_ATRLM</name>
<reference evidence="5 6" key="1">
    <citation type="journal article" date="2021" name="Nat. Commun.">
        <title>Isolation of a member of the candidate phylum Atribacteria reveals a unique cell membrane structure.</title>
        <authorList>
            <person name="Taiki K."/>
            <person name="Nobu M.K."/>
            <person name="Kusada H."/>
            <person name="Meng X.-Y."/>
            <person name="Hosoki N."/>
            <person name="Uematsu K."/>
            <person name="Yoshioka H."/>
            <person name="Kamagata Y."/>
            <person name="Tamaki H."/>
        </authorList>
    </citation>
    <scope>NUCLEOTIDE SEQUENCE [LARGE SCALE GENOMIC DNA]</scope>
    <source>
        <strain evidence="5 6">RT761</strain>
    </source>
</reference>
<dbReference type="Proteomes" id="UP000594463">
    <property type="component" value="Chromosome"/>
</dbReference>
<feature type="domain" description="Type I restriction modification DNA specificity" evidence="4">
    <location>
        <begin position="285"/>
        <end position="434"/>
    </location>
</feature>
<evidence type="ECO:0000256" key="3">
    <source>
        <dbReference type="ARBA" id="ARBA00023125"/>
    </source>
</evidence>
<dbReference type="RefSeq" id="WP_218111109.1">
    <property type="nucleotide sequence ID" value="NZ_CP065383.1"/>
</dbReference>